<evidence type="ECO:0000313" key="6">
    <source>
        <dbReference type="Proteomes" id="UP001589587"/>
    </source>
</evidence>
<dbReference type="InterPro" id="IPR013762">
    <property type="entry name" value="Integrase-like_cat_sf"/>
</dbReference>
<reference evidence="5 6" key="1">
    <citation type="submission" date="2024-09" db="EMBL/GenBank/DDBJ databases">
        <authorList>
            <person name="Sun Q."/>
            <person name="Mori K."/>
        </authorList>
    </citation>
    <scope>NUCLEOTIDE SEQUENCE [LARGE SCALE GENOMIC DNA]</scope>
    <source>
        <strain evidence="5 6">JCM 11411</strain>
    </source>
</reference>
<dbReference type="InterPro" id="IPR002104">
    <property type="entry name" value="Integrase_catalytic"/>
</dbReference>
<name>A0ABV5XTM0_9NOCA</name>
<gene>
    <name evidence="5" type="ORF">ACFFQ6_37910</name>
</gene>
<dbReference type="Proteomes" id="UP001589587">
    <property type="component" value="Unassembled WGS sequence"/>
</dbReference>
<evidence type="ECO:0000259" key="4">
    <source>
        <dbReference type="PROSITE" id="PS51898"/>
    </source>
</evidence>
<evidence type="ECO:0000256" key="2">
    <source>
        <dbReference type="ARBA" id="ARBA00023125"/>
    </source>
</evidence>
<dbReference type="PANTHER" id="PTHR30349">
    <property type="entry name" value="PHAGE INTEGRASE-RELATED"/>
    <property type="match status" value="1"/>
</dbReference>
<evidence type="ECO:0000313" key="5">
    <source>
        <dbReference type="EMBL" id="MFB9785478.1"/>
    </source>
</evidence>
<dbReference type="InterPro" id="IPR050090">
    <property type="entry name" value="Tyrosine_recombinase_XerCD"/>
</dbReference>
<dbReference type="PROSITE" id="PS51898">
    <property type="entry name" value="TYR_RECOMBINASE"/>
    <property type="match status" value="1"/>
</dbReference>
<proteinExistence type="inferred from homology"/>
<dbReference type="Gene3D" id="1.10.443.10">
    <property type="entry name" value="Intergrase catalytic core"/>
    <property type="match status" value="1"/>
</dbReference>
<dbReference type="PANTHER" id="PTHR30349:SF41">
    <property type="entry name" value="INTEGRASE_RECOMBINASE PROTEIN MJ0367-RELATED"/>
    <property type="match status" value="1"/>
</dbReference>
<dbReference type="EMBL" id="JBHMAS010000135">
    <property type="protein sequence ID" value="MFB9785478.1"/>
    <property type="molecule type" value="Genomic_DNA"/>
</dbReference>
<dbReference type="RefSeq" id="WP_080726510.1">
    <property type="nucleotide sequence ID" value="NZ_JBHMAS010000135.1"/>
</dbReference>
<feature type="domain" description="Tyr recombinase" evidence="4">
    <location>
        <begin position="370"/>
        <end position="589"/>
    </location>
</feature>
<keyword evidence="6" id="KW-1185">Reference proteome</keyword>
<sequence length="724" mass="82086">MSSPANDPAFTSWPRSPKRLHQIDPGLALADMFDPAIARRLWDSLPEECRSDHFDKKTMPAHYRPAIREVSAGSSSGSDWTACYLNFRGLPEPMTWEVAWIIHRYIELGRFIRIVDANAVFILLRAAIRHGDDECRSAQSLLHRSPDEWVRSARKAQMLGEKIGEFAFKEGTYRLGHMVAVLGYAYHRGPWWELNVWNPSLDPRVPQRDHEPIGSTTMHFTNLTSLWMREGAKYWLSAGLSAERYSWSTIKSRLDALKWLQRYIDTTADQGPCLTTDPHRLRGFIRGFCDMLLAHRIESGPRAGRPLAKNPRRQIMTAIEQFYQFMYDHRDEAATELGISAWATLRPEHCVLFRPEDKPRLTNVKAHDMVLEDGVMQQIAEGSGLLAQPVQEGGLGDLQAFHIMMLLLRTGRRANEVLMMDFDPLEPMLRNSAAGDPDGAGFVARMRYQQTKVEPNVAPSIPVDDEIVTIIRAQQKHAREMMAHFGNPGVTPKYLFLRTTRNRMGDKPYPMTTMHLRFSRLTSLLDISDSVGRRVAVSKTHQFRHTAATNLINAGVPLHVVMRYFGHVSPDMTLHYAVTSAQTMEEEFLRYKKVTRDGRTATIDSSDLYDLIQLDKRADRILPNGWCALPPKQLCDKGNACLSCSKFVTDSTHAPQLRTQLADTETLIEHRQAVFTAKYGAPMDETNIWLQGRQIEVDSLNRILLSINDVSAADKAVRGPGTTT</sequence>
<evidence type="ECO:0000256" key="3">
    <source>
        <dbReference type="ARBA" id="ARBA00023172"/>
    </source>
</evidence>
<comment type="caution">
    <text evidence="5">The sequence shown here is derived from an EMBL/GenBank/DDBJ whole genome shotgun (WGS) entry which is preliminary data.</text>
</comment>
<accession>A0ABV5XTM0</accession>
<protein>
    <submittedName>
        <fullName evidence="5">Tyrosine-type recombinase/integrase</fullName>
    </submittedName>
</protein>
<comment type="similarity">
    <text evidence="1">Belongs to the 'phage' integrase family.</text>
</comment>
<dbReference type="SUPFAM" id="SSF56349">
    <property type="entry name" value="DNA breaking-rejoining enzymes"/>
    <property type="match status" value="1"/>
</dbReference>
<organism evidence="5 6">
    <name type="scientific">Rhodococcus baikonurensis</name>
    <dbReference type="NCBI Taxonomy" id="172041"/>
    <lineage>
        <taxon>Bacteria</taxon>
        <taxon>Bacillati</taxon>
        <taxon>Actinomycetota</taxon>
        <taxon>Actinomycetes</taxon>
        <taxon>Mycobacteriales</taxon>
        <taxon>Nocardiaceae</taxon>
        <taxon>Rhodococcus</taxon>
        <taxon>Rhodococcus erythropolis group</taxon>
    </lineage>
</organism>
<dbReference type="Pfam" id="PF00589">
    <property type="entry name" value="Phage_integrase"/>
    <property type="match status" value="1"/>
</dbReference>
<keyword evidence="3" id="KW-0233">DNA recombination</keyword>
<evidence type="ECO:0000256" key="1">
    <source>
        <dbReference type="ARBA" id="ARBA00008857"/>
    </source>
</evidence>
<dbReference type="InterPro" id="IPR011010">
    <property type="entry name" value="DNA_brk_join_enz"/>
</dbReference>
<keyword evidence="2" id="KW-0238">DNA-binding</keyword>